<keyword evidence="6" id="KW-0456">Lyase</keyword>
<comment type="caution">
    <text evidence="6">The sequence shown here is derived from an EMBL/GenBank/DDBJ whole genome shotgun (WGS) entry which is preliminary data.</text>
</comment>
<evidence type="ECO:0000256" key="4">
    <source>
        <dbReference type="SAM" id="MobiDB-lite"/>
    </source>
</evidence>
<dbReference type="Proteomes" id="UP000809587">
    <property type="component" value="Unassembled WGS sequence"/>
</dbReference>
<dbReference type="PANTHER" id="PTHR32308">
    <property type="entry name" value="LYASE BETA SUBUNIT, PUTATIVE (AFU_ORTHOLOGUE AFUA_4G13030)-RELATED"/>
    <property type="match status" value="1"/>
</dbReference>
<evidence type="ECO:0000256" key="2">
    <source>
        <dbReference type="ARBA" id="ARBA00022723"/>
    </source>
</evidence>
<dbReference type="SUPFAM" id="SSF51621">
    <property type="entry name" value="Phosphoenolpyruvate/pyruvate domain"/>
    <property type="match status" value="1"/>
</dbReference>
<comment type="cofactor">
    <cofactor evidence="1">
        <name>Mg(2+)</name>
        <dbReference type="ChEBI" id="CHEBI:18420"/>
    </cofactor>
</comment>
<gene>
    <name evidence="6" type="ORF">JQN84_20065</name>
</gene>
<dbReference type="RefSeq" id="WP_204959952.1">
    <property type="nucleotide sequence ID" value="NZ_JAFEUO010000005.1"/>
</dbReference>
<evidence type="ECO:0000313" key="7">
    <source>
        <dbReference type="Proteomes" id="UP000809587"/>
    </source>
</evidence>
<evidence type="ECO:0000256" key="3">
    <source>
        <dbReference type="ARBA" id="ARBA00022842"/>
    </source>
</evidence>
<sequence length="297" mass="30895">MRPVARSYLYVPGDRADLIGKAPGRGADALVLDLEDAVTPAHKEEARHTVAGAFTDVPDAGQWWVRINSDQVEADVAVLSAAAAGVWVPKAEPELLRDVDRALGAAERRLGLAERTFGVVALIETARGVLTVAQVAAAPRVLRLGLGEADLAGELGLQPGPDRVELAPIRSQVVVASAAAGIVAPVGPVETALRDPQLLERTTGILLRQGFRARTAIHPGQLATINAVFTPTAAELAAARAVLTAWERAGRDGSGVAVDEAGRLLDRAVVRTAAEVVRRGERSAGDPASAAGRDDGK</sequence>
<organism evidence="6 7">
    <name type="scientific">Micromonospora humidisoli</name>
    <dbReference type="NCBI Taxonomy" id="2807622"/>
    <lineage>
        <taxon>Bacteria</taxon>
        <taxon>Bacillati</taxon>
        <taxon>Actinomycetota</taxon>
        <taxon>Actinomycetes</taxon>
        <taxon>Micromonosporales</taxon>
        <taxon>Micromonosporaceae</taxon>
        <taxon>Micromonospora</taxon>
    </lineage>
</organism>
<evidence type="ECO:0000313" key="6">
    <source>
        <dbReference type="EMBL" id="MBM7084814.1"/>
    </source>
</evidence>
<dbReference type="Gene3D" id="3.20.20.60">
    <property type="entry name" value="Phosphoenolpyruvate-binding domains"/>
    <property type="match status" value="1"/>
</dbReference>
<reference evidence="6 7" key="1">
    <citation type="submission" date="2021-02" db="EMBL/GenBank/DDBJ databases">
        <authorList>
            <person name="Lee D.-H."/>
        </authorList>
    </citation>
    <scope>NUCLEOTIDE SEQUENCE [LARGE SCALE GENOMIC DNA]</scope>
    <source>
        <strain evidence="6 7">MMS20-R2-29</strain>
    </source>
</reference>
<dbReference type="PIRSF" id="PIRSF015582">
    <property type="entry name" value="Cit_lyase_B"/>
    <property type="match status" value="1"/>
</dbReference>
<evidence type="ECO:0000256" key="1">
    <source>
        <dbReference type="ARBA" id="ARBA00001946"/>
    </source>
</evidence>
<name>A0ABS2JG51_9ACTN</name>
<dbReference type="InterPro" id="IPR015813">
    <property type="entry name" value="Pyrv/PenolPyrv_kinase-like_dom"/>
</dbReference>
<dbReference type="InterPro" id="IPR011206">
    <property type="entry name" value="Citrate_lyase_beta/mcl1/mcl2"/>
</dbReference>
<accession>A0ABS2JG51</accession>
<feature type="region of interest" description="Disordered" evidence="4">
    <location>
        <begin position="278"/>
        <end position="297"/>
    </location>
</feature>
<dbReference type="PANTHER" id="PTHR32308:SF0">
    <property type="entry name" value="HPCH_HPAI ALDOLASE_CITRATE LYASE DOMAIN-CONTAINING PROTEIN"/>
    <property type="match status" value="1"/>
</dbReference>
<evidence type="ECO:0000259" key="5">
    <source>
        <dbReference type="Pfam" id="PF03328"/>
    </source>
</evidence>
<dbReference type="EMBL" id="JAFEUO010000005">
    <property type="protein sequence ID" value="MBM7084814.1"/>
    <property type="molecule type" value="Genomic_DNA"/>
</dbReference>
<dbReference type="Pfam" id="PF03328">
    <property type="entry name" value="HpcH_HpaI"/>
    <property type="match status" value="1"/>
</dbReference>
<protein>
    <submittedName>
        <fullName evidence="6">CoA ester lyase</fullName>
    </submittedName>
</protein>
<feature type="domain" description="HpcH/HpaI aldolase/citrate lyase" evidence="5">
    <location>
        <begin position="6"/>
        <end position="219"/>
    </location>
</feature>
<dbReference type="InterPro" id="IPR040442">
    <property type="entry name" value="Pyrv_kinase-like_dom_sf"/>
</dbReference>
<keyword evidence="2" id="KW-0479">Metal-binding</keyword>
<proteinExistence type="predicted"/>
<dbReference type="InterPro" id="IPR005000">
    <property type="entry name" value="Aldolase/citrate-lyase_domain"/>
</dbReference>
<keyword evidence="7" id="KW-1185">Reference proteome</keyword>
<dbReference type="GO" id="GO:0016829">
    <property type="term" value="F:lyase activity"/>
    <property type="evidence" value="ECO:0007669"/>
    <property type="project" value="UniProtKB-KW"/>
</dbReference>
<keyword evidence="3" id="KW-0460">Magnesium</keyword>